<dbReference type="OrthoDB" id="3265672at2759"/>
<proteinExistence type="predicted"/>
<reference evidence="2" key="2">
    <citation type="submission" date="2015-01" db="EMBL/GenBank/DDBJ databases">
        <title>Evolutionary Origins and Diversification of the Mycorrhizal Mutualists.</title>
        <authorList>
            <consortium name="DOE Joint Genome Institute"/>
            <consortium name="Mycorrhizal Genomics Consortium"/>
            <person name="Kohler A."/>
            <person name="Kuo A."/>
            <person name="Nagy L.G."/>
            <person name="Floudas D."/>
            <person name="Copeland A."/>
            <person name="Barry K.W."/>
            <person name="Cichocki N."/>
            <person name="Veneault-Fourrey C."/>
            <person name="LaButti K."/>
            <person name="Lindquist E.A."/>
            <person name="Lipzen A."/>
            <person name="Lundell T."/>
            <person name="Morin E."/>
            <person name="Murat C."/>
            <person name="Riley R."/>
            <person name="Ohm R."/>
            <person name="Sun H."/>
            <person name="Tunlid A."/>
            <person name="Henrissat B."/>
            <person name="Grigoriev I.V."/>
            <person name="Hibbett D.S."/>
            <person name="Martin F."/>
        </authorList>
    </citation>
    <scope>NUCLEOTIDE SEQUENCE [LARGE SCALE GENOMIC DNA]</scope>
    <source>
        <strain evidence="2">Ve08.2h10</strain>
    </source>
</reference>
<accession>A0A0D0CK65</accession>
<evidence type="ECO:0000313" key="1">
    <source>
        <dbReference type="EMBL" id="KIK83137.1"/>
    </source>
</evidence>
<gene>
    <name evidence="1" type="ORF">PAXRUDRAFT_803892</name>
</gene>
<dbReference type="InParanoid" id="A0A0D0CK65"/>
<dbReference type="Proteomes" id="UP000054538">
    <property type="component" value="Unassembled WGS sequence"/>
</dbReference>
<dbReference type="EMBL" id="KN825600">
    <property type="protein sequence ID" value="KIK83137.1"/>
    <property type="molecule type" value="Genomic_DNA"/>
</dbReference>
<dbReference type="HOGENOM" id="CLU_2688552_0_0_1"/>
<evidence type="ECO:0000313" key="2">
    <source>
        <dbReference type="Proteomes" id="UP000054538"/>
    </source>
</evidence>
<protein>
    <submittedName>
        <fullName evidence="1">Uncharacterized protein</fullName>
    </submittedName>
</protein>
<name>A0A0D0CK65_9AGAM</name>
<keyword evidence="2" id="KW-1185">Reference proteome</keyword>
<organism evidence="1 2">
    <name type="scientific">Paxillus rubicundulus Ve08.2h10</name>
    <dbReference type="NCBI Taxonomy" id="930991"/>
    <lineage>
        <taxon>Eukaryota</taxon>
        <taxon>Fungi</taxon>
        <taxon>Dikarya</taxon>
        <taxon>Basidiomycota</taxon>
        <taxon>Agaricomycotina</taxon>
        <taxon>Agaricomycetes</taxon>
        <taxon>Agaricomycetidae</taxon>
        <taxon>Boletales</taxon>
        <taxon>Paxilineae</taxon>
        <taxon>Paxillaceae</taxon>
        <taxon>Paxillus</taxon>
    </lineage>
</organism>
<dbReference type="AlphaFoldDB" id="A0A0D0CK65"/>
<sequence length="74" mass="8079">MDKRGNQMGGGRKGSGMNFIFWTENKEHYHLHCDNLELVSILECISAAGTAMPPCFIMKEGPLADHSDIEGIGA</sequence>
<reference evidence="1 2" key="1">
    <citation type="submission" date="2014-04" db="EMBL/GenBank/DDBJ databases">
        <authorList>
            <consortium name="DOE Joint Genome Institute"/>
            <person name="Kuo A."/>
            <person name="Kohler A."/>
            <person name="Jargeat P."/>
            <person name="Nagy L.G."/>
            <person name="Floudas D."/>
            <person name="Copeland A."/>
            <person name="Barry K.W."/>
            <person name="Cichocki N."/>
            <person name="Veneault-Fourrey C."/>
            <person name="LaButti K."/>
            <person name="Lindquist E.A."/>
            <person name="Lipzen A."/>
            <person name="Lundell T."/>
            <person name="Morin E."/>
            <person name="Murat C."/>
            <person name="Sun H."/>
            <person name="Tunlid A."/>
            <person name="Henrissat B."/>
            <person name="Grigoriev I.V."/>
            <person name="Hibbett D.S."/>
            <person name="Martin F."/>
            <person name="Nordberg H.P."/>
            <person name="Cantor M.N."/>
            <person name="Hua S.X."/>
        </authorList>
    </citation>
    <scope>NUCLEOTIDE SEQUENCE [LARGE SCALE GENOMIC DNA]</scope>
    <source>
        <strain evidence="1 2">Ve08.2h10</strain>
    </source>
</reference>